<dbReference type="InterPro" id="IPR017937">
    <property type="entry name" value="Thioredoxin_CS"/>
</dbReference>
<sequence length="111" mass="12094">MSENSTVVTVTDDSFAERVLNSPGPVLVDFWAPWCGPCKKLSPVLDEIAGQYGDKITVAKLDVDANPESARKFRVMSLPTLVVFRDGDAVQRMVGPKAKTELLDELEAVLS</sequence>
<dbReference type="PRINTS" id="PR00421">
    <property type="entry name" value="THIOREDOXIN"/>
</dbReference>
<evidence type="ECO:0000256" key="4">
    <source>
        <dbReference type="ARBA" id="ARBA00023157"/>
    </source>
</evidence>
<dbReference type="Gene3D" id="3.40.30.10">
    <property type="entry name" value="Glutaredoxin"/>
    <property type="match status" value="1"/>
</dbReference>
<protein>
    <recommendedName>
        <fullName evidence="6 7">Thioredoxin</fullName>
    </recommendedName>
</protein>
<evidence type="ECO:0000256" key="6">
    <source>
        <dbReference type="NCBIfam" id="TIGR01068"/>
    </source>
</evidence>
<evidence type="ECO:0000256" key="3">
    <source>
        <dbReference type="ARBA" id="ARBA00022982"/>
    </source>
</evidence>
<dbReference type="PROSITE" id="PS51352">
    <property type="entry name" value="THIOREDOXIN_2"/>
    <property type="match status" value="1"/>
</dbReference>
<dbReference type="Proteomes" id="UP001330812">
    <property type="component" value="Chromosome"/>
</dbReference>
<dbReference type="Pfam" id="PF00085">
    <property type="entry name" value="Thioredoxin"/>
    <property type="match status" value="1"/>
</dbReference>
<gene>
    <name evidence="9" type="primary">trxA</name>
    <name evidence="9" type="ORF">VSH64_21360</name>
</gene>
<evidence type="ECO:0000256" key="1">
    <source>
        <dbReference type="ARBA" id="ARBA00008987"/>
    </source>
</evidence>
<keyword evidence="10" id="KW-1185">Reference proteome</keyword>
<dbReference type="PIRSF" id="PIRSF000077">
    <property type="entry name" value="Thioredoxin"/>
    <property type="match status" value="1"/>
</dbReference>
<evidence type="ECO:0000256" key="7">
    <source>
        <dbReference type="PIRNR" id="PIRNR000077"/>
    </source>
</evidence>
<accession>A0ABZ1IMB8</accession>
<organism evidence="9 10">
    <name type="scientific">Amycolatopsis rhabdoformis</name>
    <dbReference type="NCBI Taxonomy" id="1448059"/>
    <lineage>
        <taxon>Bacteria</taxon>
        <taxon>Bacillati</taxon>
        <taxon>Actinomycetota</taxon>
        <taxon>Actinomycetes</taxon>
        <taxon>Pseudonocardiales</taxon>
        <taxon>Pseudonocardiaceae</taxon>
        <taxon>Amycolatopsis</taxon>
    </lineage>
</organism>
<feature type="domain" description="Thioredoxin" evidence="8">
    <location>
        <begin position="1"/>
        <end position="111"/>
    </location>
</feature>
<dbReference type="PANTHER" id="PTHR45663:SF11">
    <property type="entry name" value="GEO12009P1"/>
    <property type="match status" value="1"/>
</dbReference>
<keyword evidence="5" id="KW-0676">Redox-active center</keyword>
<dbReference type="PROSITE" id="PS00194">
    <property type="entry name" value="THIOREDOXIN_1"/>
    <property type="match status" value="1"/>
</dbReference>
<evidence type="ECO:0000259" key="8">
    <source>
        <dbReference type="PROSITE" id="PS51352"/>
    </source>
</evidence>
<dbReference type="InterPro" id="IPR013766">
    <property type="entry name" value="Thioredoxin_domain"/>
</dbReference>
<evidence type="ECO:0000313" key="9">
    <source>
        <dbReference type="EMBL" id="WSE34600.1"/>
    </source>
</evidence>
<name>A0ABZ1IMB8_9PSEU</name>
<evidence type="ECO:0000313" key="10">
    <source>
        <dbReference type="Proteomes" id="UP001330812"/>
    </source>
</evidence>
<dbReference type="InterPro" id="IPR005746">
    <property type="entry name" value="Thioredoxin"/>
</dbReference>
<keyword evidence="4" id="KW-1015">Disulfide bond</keyword>
<dbReference type="InterPro" id="IPR036249">
    <property type="entry name" value="Thioredoxin-like_sf"/>
</dbReference>
<comment type="similarity">
    <text evidence="1 7">Belongs to the thioredoxin family.</text>
</comment>
<dbReference type="RefSeq" id="WP_326837408.1">
    <property type="nucleotide sequence ID" value="NZ_CP142149.1"/>
</dbReference>
<dbReference type="SUPFAM" id="SSF52833">
    <property type="entry name" value="Thioredoxin-like"/>
    <property type="match status" value="1"/>
</dbReference>
<dbReference type="EMBL" id="CP142149">
    <property type="protein sequence ID" value="WSE34600.1"/>
    <property type="molecule type" value="Genomic_DNA"/>
</dbReference>
<dbReference type="PANTHER" id="PTHR45663">
    <property type="entry name" value="GEO12009P1"/>
    <property type="match status" value="1"/>
</dbReference>
<reference evidence="9 10" key="1">
    <citation type="journal article" date="2015" name="Int. J. Syst. Evol. Microbiol.">
        <title>Amycolatopsis rhabdoformis sp. nov., an actinomycete isolated from a tropical forest soil.</title>
        <authorList>
            <person name="Souza W.R."/>
            <person name="Silva R.E."/>
            <person name="Goodfellow M."/>
            <person name="Busarakam K."/>
            <person name="Figueiro F.S."/>
            <person name="Ferreira D."/>
            <person name="Rodrigues-Filho E."/>
            <person name="Moraes L.A.B."/>
            <person name="Zucchi T.D."/>
        </authorList>
    </citation>
    <scope>NUCLEOTIDE SEQUENCE [LARGE SCALE GENOMIC DNA]</scope>
    <source>
        <strain evidence="9 10">NCIMB 14900</strain>
    </source>
</reference>
<keyword evidence="2" id="KW-0813">Transport</keyword>
<evidence type="ECO:0000256" key="5">
    <source>
        <dbReference type="ARBA" id="ARBA00023284"/>
    </source>
</evidence>
<dbReference type="NCBIfam" id="TIGR01068">
    <property type="entry name" value="thioredoxin"/>
    <property type="match status" value="1"/>
</dbReference>
<proteinExistence type="inferred from homology"/>
<dbReference type="CDD" id="cd02947">
    <property type="entry name" value="TRX_family"/>
    <property type="match status" value="1"/>
</dbReference>
<evidence type="ECO:0000256" key="2">
    <source>
        <dbReference type="ARBA" id="ARBA00022448"/>
    </source>
</evidence>
<keyword evidence="3" id="KW-0249">Electron transport</keyword>